<keyword evidence="11" id="KW-0862">Zinc</keyword>
<evidence type="ECO:0000313" key="17">
    <source>
        <dbReference type="EMBL" id="JAC14408.1"/>
    </source>
</evidence>
<dbReference type="SMART" id="SM00064">
    <property type="entry name" value="FYVE"/>
    <property type="match status" value="1"/>
</dbReference>
<dbReference type="PROSITE" id="PS50178">
    <property type="entry name" value="ZF_FYVE"/>
    <property type="match status" value="1"/>
</dbReference>
<sequence>EIVELKSERQKCQEEFGTQRGKMKELFLQKEEEHLKLQEEIKRLRLELDDARSQLTVTGLDLEANQAERIKSEDELTSLQQLVTATIEESSRLEEEVLTLRQRVADLERELSIQRGATTGGHGTIYTDTAHSPGAAGEGGMLNLTKPGTMFTSLARLPAKLVSQLGATDQPFHHHQQIVDDTGMKKAKEDAEMLRSLVVPLEEEIDVLKKKLRETDEQLQRYQAQDEKLKESEKKTVKLIDLSQSSGESHSEPIQNISVDESVANNVGGSGGTESSHPICHQKSMVCDMCVNYEVQLVAAQDKCADLERQVGILERYKDELAKETVLNKQLESKWQESRDQHKNEVTDLQEKMKINEDALKQLKQTYIKTCEDIKNKFAKLTEERKLTEEKLNRLQAENEDLVGKYNAHSYALQNEEINLPDNVERLQEMWLTQREQLIKARVGHERSNENVKSLECLCAEKQEKQDQLQSTLEKLEEDLFRKESALHKEHAALIKCEQEKEALNQQISTMSAQIHSLKQAKKKLEASECELRTRLTSLQTGLENGEAVQKDFVLLSQSLQRELERLRGQNTTLRWEHEEDVNECRGCEQPFKSASKGKYNCRHCGRIFCLSCLGHKVTSGPAQRESRVCQVCHTLLNSETAPYFSTTSAVHPPHHHQDNK</sequence>
<evidence type="ECO:0000256" key="14">
    <source>
        <dbReference type="PROSITE-ProRule" id="PRU00091"/>
    </source>
</evidence>
<dbReference type="AlphaFoldDB" id="A0A023EYX2"/>
<evidence type="ECO:0000256" key="12">
    <source>
        <dbReference type="ARBA" id="ARBA00022927"/>
    </source>
</evidence>
<dbReference type="Pfam" id="PF09311">
    <property type="entry name" value="Rab5-bind"/>
    <property type="match status" value="1"/>
</dbReference>
<dbReference type="InterPro" id="IPR017455">
    <property type="entry name" value="Znf_FYVE-rel"/>
</dbReference>
<dbReference type="InterPro" id="IPR015390">
    <property type="entry name" value="Rabaptin_Rab5-bd_dom"/>
</dbReference>
<protein>
    <submittedName>
        <fullName evidence="17">Putative myosin heavy chain non-muscle isoform 2</fullName>
    </submittedName>
</protein>
<dbReference type="InterPro" id="IPR000306">
    <property type="entry name" value="Znf_FYVE"/>
</dbReference>
<evidence type="ECO:0000256" key="5">
    <source>
        <dbReference type="ARBA" id="ARBA00022490"/>
    </source>
</evidence>
<dbReference type="Gene3D" id="1.20.5.730">
    <property type="entry name" value="Single helix bin"/>
    <property type="match status" value="1"/>
</dbReference>
<evidence type="ECO:0000256" key="4">
    <source>
        <dbReference type="ARBA" id="ARBA00022448"/>
    </source>
</evidence>
<evidence type="ECO:0000256" key="9">
    <source>
        <dbReference type="ARBA" id="ARBA00022753"/>
    </source>
</evidence>
<keyword evidence="12" id="KW-0653">Protein transport</keyword>
<evidence type="ECO:0000259" key="16">
    <source>
        <dbReference type="PROSITE" id="PS50178"/>
    </source>
</evidence>
<dbReference type="InterPro" id="IPR003914">
    <property type="entry name" value="Rabaptin"/>
</dbReference>
<dbReference type="GO" id="GO:0015031">
    <property type="term" value="P:protein transport"/>
    <property type="evidence" value="ECO:0007669"/>
    <property type="project" value="UniProtKB-KW"/>
</dbReference>
<evidence type="ECO:0000256" key="2">
    <source>
        <dbReference type="ARBA" id="ARBA00004496"/>
    </source>
</evidence>
<name>A0A023EYX2_TRIIF</name>
<keyword evidence="6" id="KW-0597">Phosphoprotein</keyword>
<evidence type="ECO:0000256" key="6">
    <source>
        <dbReference type="ARBA" id="ARBA00022553"/>
    </source>
</evidence>
<evidence type="ECO:0000256" key="10">
    <source>
        <dbReference type="ARBA" id="ARBA00022771"/>
    </source>
</evidence>
<dbReference type="GO" id="GO:0008083">
    <property type="term" value="F:growth factor activity"/>
    <property type="evidence" value="ECO:0007669"/>
    <property type="project" value="InterPro"/>
</dbReference>
<dbReference type="GO" id="GO:0005096">
    <property type="term" value="F:GTPase activator activity"/>
    <property type="evidence" value="ECO:0007669"/>
    <property type="project" value="InterPro"/>
</dbReference>
<feature type="coiled-coil region" evidence="15">
    <location>
        <begin position="445"/>
        <end position="528"/>
    </location>
</feature>
<keyword evidence="7" id="KW-0254">Endocytosis</keyword>
<evidence type="ECO:0000256" key="1">
    <source>
        <dbReference type="ARBA" id="ARBA00004412"/>
    </source>
</evidence>
<dbReference type="PANTHER" id="PTHR31179:SF7">
    <property type="entry name" value="FYVE-TYPE DOMAIN-CONTAINING PROTEIN"/>
    <property type="match status" value="1"/>
</dbReference>
<dbReference type="Pfam" id="PF03528">
    <property type="entry name" value="Rabaptin"/>
    <property type="match status" value="1"/>
</dbReference>
<evidence type="ECO:0000256" key="11">
    <source>
        <dbReference type="ARBA" id="ARBA00022833"/>
    </source>
</evidence>
<dbReference type="GO" id="GO:0006897">
    <property type="term" value="P:endocytosis"/>
    <property type="evidence" value="ECO:0007669"/>
    <property type="project" value="UniProtKB-KW"/>
</dbReference>
<evidence type="ECO:0000256" key="8">
    <source>
        <dbReference type="ARBA" id="ARBA00022723"/>
    </source>
</evidence>
<reference evidence="17" key="1">
    <citation type="journal article" date="2014" name="PLoS Negl. Trop. Dis.">
        <title>An updated insight into the Sialotranscriptome of Triatoma infestans: developmental stage and geographic variations.</title>
        <authorList>
            <person name="Schwarz A."/>
            <person name="Medrano-Mercado N."/>
            <person name="Schaub G.A."/>
            <person name="Struchiner C.J."/>
            <person name="Bargues M.D."/>
            <person name="Levy M.Z."/>
            <person name="Ribeiro J.M."/>
        </authorList>
    </citation>
    <scope>NUCLEOTIDE SEQUENCE</scope>
    <source>
        <strain evidence="17">Chile</strain>
        <tissue evidence="17">Salivary glands</tissue>
    </source>
</reference>
<comment type="similarity">
    <text evidence="3">Belongs to the rabaptin family.</text>
</comment>
<keyword evidence="13 15" id="KW-0175">Coiled coil</keyword>
<keyword evidence="8" id="KW-0479">Metal-binding</keyword>
<feature type="coiled-coil region" evidence="15">
    <location>
        <begin position="198"/>
        <end position="232"/>
    </location>
</feature>
<keyword evidence="4" id="KW-0813">Transport</keyword>
<keyword evidence="9" id="KW-0967">Endosome</keyword>
<keyword evidence="10 14" id="KW-0863">Zinc-finger</keyword>
<evidence type="ECO:0000256" key="7">
    <source>
        <dbReference type="ARBA" id="ARBA00022583"/>
    </source>
</evidence>
<feature type="coiled-coil region" evidence="15">
    <location>
        <begin position="290"/>
        <end position="405"/>
    </location>
</feature>
<feature type="non-terminal residue" evidence="17">
    <location>
        <position position="1"/>
    </location>
</feature>
<dbReference type="Pfam" id="PF01363">
    <property type="entry name" value="FYVE"/>
    <property type="match status" value="1"/>
</dbReference>
<evidence type="ECO:0000256" key="15">
    <source>
        <dbReference type="SAM" id="Coils"/>
    </source>
</evidence>
<evidence type="ECO:0000256" key="13">
    <source>
        <dbReference type="ARBA" id="ARBA00023054"/>
    </source>
</evidence>
<dbReference type="GO" id="GO:0008270">
    <property type="term" value="F:zinc ion binding"/>
    <property type="evidence" value="ECO:0007669"/>
    <property type="project" value="UniProtKB-KW"/>
</dbReference>
<feature type="domain" description="FYVE-type" evidence="16">
    <location>
        <begin position="579"/>
        <end position="638"/>
    </location>
</feature>
<dbReference type="SUPFAM" id="SSF57903">
    <property type="entry name" value="FYVE/PHD zinc finger"/>
    <property type="match status" value="1"/>
</dbReference>
<evidence type="ECO:0000256" key="3">
    <source>
        <dbReference type="ARBA" id="ARBA00006603"/>
    </source>
</evidence>
<dbReference type="Gene3D" id="3.30.40.10">
    <property type="entry name" value="Zinc/RING finger domain, C3HC4 (zinc finger)"/>
    <property type="match status" value="1"/>
</dbReference>
<dbReference type="GO" id="GO:0005769">
    <property type="term" value="C:early endosome"/>
    <property type="evidence" value="ECO:0007669"/>
    <property type="project" value="UniProtKB-SubCell"/>
</dbReference>
<accession>A0A023EYX2</accession>
<organism evidence="17">
    <name type="scientific">Triatoma infestans</name>
    <name type="common">Assassin bug</name>
    <dbReference type="NCBI Taxonomy" id="30076"/>
    <lineage>
        <taxon>Eukaryota</taxon>
        <taxon>Metazoa</taxon>
        <taxon>Ecdysozoa</taxon>
        <taxon>Arthropoda</taxon>
        <taxon>Hexapoda</taxon>
        <taxon>Insecta</taxon>
        <taxon>Pterygota</taxon>
        <taxon>Neoptera</taxon>
        <taxon>Paraneoptera</taxon>
        <taxon>Hemiptera</taxon>
        <taxon>Heteroptera</taxon>
        <taxon>Panheteroptera</taxon>
        <taxon>Cimicomorpha</taxon>
        <taxon>Reduviidae</taxon>
        <taxon>Triatominae</taxon>
        <taxon>Triatoma</taxon>
    </lineage>
</organism>
<dbReference type="PANTHER" id="PTHR31179">
    <property type="entry name" value="RAB GTPASE-BINDING EFFECTOR PROTEIN"/>
    <property type="match status" value="1"/>
</dbReference>
<dbReference type="CDD" id="cd15739">
    <property type="entry name" value="FYVE_RABE_unchar"/>
    <property type="match status" value="1"/>
</dbReference>
<keyword evidence="5" id="KW-0963">Cytoplasm</keyword>
<comment type="subcellular location">
    <subcellularLocation>
        <location evidence="2">Cytoplasm</location>
    </subcellularLocation>
    <subcellularLocation>
        <location evidence="1">Early endosome</location>
    </subcellularLocation>
</comment>
<proteinExistence type="evidence at transcript level"/>
<dbReference type="InterPro" id="IPR011011">
    <property type="entry name" value="Znf_FYVE_PHD"/>
</dbReference>
<dbReference type="InterPro" id="IPR013083">
    <property type="entry name" value="Znf_RING/FYVE/PHD"/>
</dbReference>
<dbReference type="EMBL" id="GBBI01004304">
    <property type="protein sequence ID" value="JAC14408.1"/>
    <property type="molecule type" value="mRNA"/>
</dbReference>
<feature type="coiled-coil region" evidence="15">
    <location>
        <begin position="27"/>
        <end position="110"/>
    </location>
</feature>
<dbReference type="InterPro" id="IPR018514">
    <property type="entry name" value="Rabaptin_CC"/>
</dbReference>